<dbReference type="Gene3D" id="3.40.50.150">
    <property type="entry name" value="Vaccinia Virus protein VP39"/>
    <property type="match status" value="1"/>
</dbReference>
<keyword evidence="2" id="KW-0808">Transferase</keyword>
<dbReference type="Pfam" id="PF13649">
    <property type="entry name" value="Methyltransf_25"/>
    <property type="match status" value="1"/>
</dbReference>
<dbReference type="EMBL" id="JACCBU010000001">
    <property type="protein sequence ID" value="NYE73917.1"/>
    <property type="molecule type" value="Genomic_DNA"/>
</dbReference>
<sequence>MAADSPTDYRRGFDAAAADFDALGRHLWCPIGRATVAATGPRPGDRVLDACCGTGASAIPAAHAVGTDGSVDAVDVSPPMIDIVHAAALPQLHGHVADVVGWTGHGYDVVQAALGIFFFPDMEAGTRRLIGMARPGGRVGFTIWRRGAMEAPGEHLARAVNTVTGAPVTKRKPHLIDKVNEAEPYAAWLESLGLAEVSVITDDRRLDLTEDLAWLIITGSGYRSAITGLTDDQTRSVRDRYLATLAADGITEIDATTLIGSGTVPAPE</sequence>
<gene>
    <name evidence="2" type="ORF">BKA15_005246</name>
</gene>
<dbReference type="InterPro" id="IPR029063">
    <property type="entry name" value="SAM-dependent_MTases_sf"/>
</dbReference>
<dbReference type="AlphaFoldDB" id="A0A7Y9IBS9"/>
<dbReference type="GO" id="GO:0008168">
    <property type="term" value="F:methyltransferase activity"/>
    <property type="evidence" value="ECO:0007669"/>
    <property type="project" value="UniProtKB-KW"/>
</dbReference>
<dbReference type="CDD" id="cd02440">
    <property type="entry name" value="AdoMet_MTases"/>
    <property type="match status" value="1"/>
</dbReference>
<evidence type="ECO:0000313" key="3">
    <source>
        <dbReference type="Proteomes" id="UP000569914"/>
    </source>
</evidence>
<comment type="caution">
    <text evidence="2">The sequence shown here is derived from an EMBL/GenBank/DDBJ whole genome shotgun (WGS) entry which is preliminary data.</text>
</comment>
<protein>
    <submittedName>
        <fullName evidence="2">Trans-aconitate methyltransferase</fullName>
    </submittedName>
</protein>
<dbReference type="PANTHER" id="PTHR43591">
    <property type="entry name" value="METHYLTRANSFERASE"/>
    <property type="match status" value="1"/>
</dbReference>
<evidence type="ECO:0000259" key="1">
    <source>
        <dbReference type="Pfam" id="PF13649"/>
    </source>
</evidence>
<feature type="domain" description="Methyltransferase" evidence="1">
    <location>
        <begin position="47"/>
        <end position="137"/>
    </location>
</feature>
<organism evidence="2 3">
    <name type="scientific">Microlunatus parietis</name>
    <dbReference type="NCBI Taxonomy" id="682979"/>
    <lineage>
        <taxon>Bacteria</taxon>
        <taxon>Bacillati</taxon>
        <taxon>Actinomycetota</taxon>
        <taxon>Actinomycetes</taxon>
        <taxon>Propionibacteriales</taxon>
        <taxon>Propionibacteriaceae</taxon>
        <taxon>Microlunatus</taxon>
    </lineage>
</organism>
<evidence type="ECO:0000313" key="2">
    <source>
        <dbReference type="EMBL" id="NYE73917.1"/>
    </source>
</evidence>
<reference evidence="2 3" key="1">
    <citation type="submission" date="2020-07" db="EMBL/GenBank/DDBJ databases">
        <title>Sequencing the genomes of 1000 actinobacteria strains.</title>
        <authorList>
            <person name="Klenk H.-P."/>
        </authorList>
    </citation>
    <scope>NUCLEOTIDE SEQUENCE [LARGE SCALE GENOMIC DNA]</scope>
    <source>
        <strain evidence="2 3">DSM 22083</strain>
    </source>
</reference>
<dbReference type="GO" id="GO:0032259">
    <property type="term" value="P:methylation"/>
    <property type="evidence" value="ECO:0007669"/>
    <property type="project" value="UniProtKB-KW"/>
</dbReference>
<dbReference type="SUPFAM" id="SSF53335">
    <property type="entry name" value="S-adenosyl-L-methionine-dependent methyltransferases"/>
    <property type="match status" value="1"/>
</dbReference>
<name>A0A7Y9IBS9_9ACTN</name>
<proteinExistence type="predicted"/>
<dbReference type="Proteomes" id="UP000569914">
    <property type="component" value="Unassembled WGS sequence"/>
</dbReference>
<keyword evidence="2" id="KW-0489">Methyltransferase</keyword>
<dbReference type="InterPro" id="IPR041698">
    <property type="entry name" value="Methyltransf_25"/>
</dbReference>
<keyword evidence="3" id="KW-1185">Reference proteome</keyword>
<accession>A0A7Y9IBS9</accession>
<dbReference type="RefSeq" id="WP_179755801.1">
    <property type="nucleotide sequence ID" value="NZ_JACCBU010000001.1"/>
</dbReference>